<evidence type="ECO:0000256" key="1">
    <source>
        <dbReference type="ARBA" id="ARBA00022723"/>
    </source>
</evidence>
<keyword evidence="3" id="KW-0862">Zinc</keyword>
<organism evidence="6">
    <name type="scientific">Albugo laibachii Nc14</name>
    <dbReference type="NCBI Taxonomy" id="890382"/>
    <lineage>
        <taxon>Eukaryota</taxon>
        <taxon>Sar</taxon>
        <taxon>Stramenopiles</taxon>
        <taxon>Oomycota</taxon>
        <taxon>Peronosporomycetes</taxon>
        <taxon>Albuginales</taxon>
        <taxon>Albuginaceae</taxon>
        <taxon>Albugo</taxon>
    </lineage>
</organism>
<feature type="domain" description="RanBP2-type" evidence="5">
    <location>
        <begin position="4"/>
        <end position="33"/>
    </location>
</feature>
<accession>F0W8B0</accession>
<dbReference type="HOGENOM" id="CLU_830059_0_0_1"/>
<keyword evidence="1" id="KW-0479">Metal-binding</keyword>
<keyword evidence="2 4" id="KW-0863">Zinc-finger</keyword>
<protein>
    <submittedName>
        <fullName evidence="6">AlNc14C33G3004 protein</fullName>
    </submittedName>
</protein>
<evidence type="ECO:0000256" key="4">
    <source>
        <dbReference type="PROSITE-ProRule" id="PRU00322"/>
    </source>
</evidence>
<proteinExistence type="predicted"/>
<gene>
    <name evidence="6" type="primary">AlNc14C33G3004</name>
    <name evidence="6" type="ORF">ALNC14_034530</name>
</gene>
<dbReference type="EMBL" id="FR824078">
    <property type="protein sequence ID" value="CCA17310.1"/>
    <property type="molecule type" value="Genomic_DNA"/>
</dbReference>
<dbReference type="PROSITE" id="PS50199">
    <property type="entry name" value="ZF_RANBP2_2"/>
    <property type="match status" value="2"/>
</dbReference>
<feature type="domain" description="RanBP2-type" evidence="5">
    <location>
        <begin position="197"/>
        <end position="227"/>
    </location>
</feature>
<evidence type="ECO:0000256" key="2">
    <source>
        <dbReference type="ARBA" id="ARBA00022771"/>
    </source>
</evidence>
<dbReference type="Pfam" id="PF00641">
    <property type="entry name" value="Zn_ribbon_RanBP"/>
    <property type="match status" value="1"/>
</dbReference>
<dbReference type="InterPro" id="IPR001876">
    <property type="entry name" value="Znf_RanBP2"/>
</dbReference>
<evidence type="ECO:0000256" key="3">
    <source>
        <dbReference type="ARBA" id="ARBA00022833"/>
    </source>
</evidence>
<dbReference type="AlphaFoldDB" id="F0W8B0"/>
<reference evidence="6" key="1">
    <citation type="journal article" date="2011" name="PLoS Biol.">
        <title>Gene gain and loss during evolution of obligate parasitism in the white rust pathogen of Arabidopsis thaliana.</title>
        <authorList>
            <person name="Kemen E."/>
            <person name="Gardiner A."/>
            <person name="Schultz-Larsen T."/>
            <person name="Kemen A.C."/>
            <person name="Balmuth A.L."/>
            <person name="Robert-Seilaniantz A."/>
            <person name="Bailey K."/>
            <person name="Holub E."/>
            <person name="Studholme D.J."/>
            <person name="Maclean D."/>
            <person name="Jones J.D."/>
        </authorList>
    </citation>
    <scope>NUCLEOTIDE SEQUENCE</scope>
</reference>
<reference evidence="6" key="2">
    <citation type="submission" date="2011-02" db="EMBL/GenBank/DDBJ databases">
        <authorList>
            <person name="MacLean D."/>
        </authorList>
    </citation>
    <scope>NUCLEOTIDE SEQUENCE</scope>
</reference>
<evidence type="ECO:0000259" key="5">
    <source>
        <dbReference type="PROSITE" id="PS50199"/>
    </source>
</evidence>
<dbReference type="Gene3D" id="2.30.30.380">
    <property type="entry name" value="Zn-finger domain of Sec23/24"/>
    <property type="match status" value="2"/>
</dbReference>
<name>F0W8B0_9STRA</name>
<evidence type="ECO:0000313" key="6">
    <source>
        <dbReference type="EMBL" id="CCA17310.1"/>
    </source>
</evidence>
<dbReference type="GO" id="GO:0008270">
    <property type="term" value="F:zinc ion binding"/>
    <property type="evidence" value="ECO:0007669"/>
    <property type="project" value="UniProtKB-KW"/>
</dbReference>
<sequence>MASSAMQWSCRFCTLINKVNDKRCAACDNERCNSSLALQSPTASVVLEKDLSLEVDKASHIIGNLPRNDTDKSGELNNISKATAHAMELFEECYIDRNAPSFRLLPPRFEVVPKPSSKHVAETQFKCVEPSKFTPIVGSRLSDSMESIISRSSTLQNQAHDLMLFDDQSKPNYESTYKDSNVQVECSTTTFESNNTRKAIEWECSVCTNMNLSHCAKCELCDTKRSKAQNGDNEEIIVELTDSTSRPLLSTPLNKINGGEPHFVSSHRDKEIYSSHKKGINTTEDAMKKGFSSSCRRRDLQSFRNDEFENFVSVGDLSSDPKCKVNYKAMFTDST</sequence>
<dbReference type="PROSITE" id="PS01358">
    <property type="entry name" value="ZF_RANBP2_1"/>
    <property type="match status" value="2"/>
</dbReference>
<dbReference type="SMART" id="SM00547">
    <property type="entry name" value="ZnF_RBZ"/>
    <property type="match status" value="2"/>
</dbReference>